<organism evidence="1">
    <name type="scientific">Arundo donax</name>
    <name type="common">Giant reed</name>
    <name type="synonym">Donax arundinaceus</name>
    <dbReference type="NCBI Taxonomy" id="35708"/>
    <lineage>
        <taxon>Eukaryota</taxon>
        <taxon>Viridiplantae</taxon>
        <taxon>Streptophyta</taxon>
        <taxon>Embryophyta</taxon>
        <taxon>Tracheophyta</taxon>
        <taxon>Spermatophyta</taxon>
        <taxon>Magnoliopsida</taxon>
        <taxon>Liliopsida</taxon>
        <taxon>Poales</taxon>
        <taxon>Poaceae</taxon>
        <taxon>PACMAD clade</taxon>
        <taxon>Arundinoideae</taxon>
        <taxon>Arundineae</taxon>
        <taxon>Arundo</taxon>
    </lineage>
</organism>
<reference evidence="1" key="2">
    <citation type="journal article" date="2015" name="Data Brief">
        <title>Shoot transcriptome of the giant reed, Arundo donax.</title>
        <authorList>
            <person name="Barrero R.A."/>
            <person name="Guerrero F.D."/>
            <person name="Moolhuijzen P."/>
            <person name="Goolsby J.A."/>
            <person name="Tidwell J."/>
            <person name="Bellgard S.E."/>
            <person name="Bellgard M.I."/>
        </authorList>
    </citation>
    <scope>NUCLEOTIDE SEQUENCE</scope>
    <source>
        <tissue evidence="1">Shoot tissue taken approximately 20 cm above the soil surface</tissue>
    </source>
</reference>
<dbReference type="AlphaFoldDB" id="A0A0A9CPT3"/>
<proteinExistence type="predicted"/>
<accession>A0A0A9CPT3</accession>
<evidence type="ECO:0000313" key="1">
    <source>
        <dbReference type="EMBL" id="JAD76448.1"/>
    </source>
</evidence>
<dbReference type="EMBL" id="GBRH01221447">
    <property type="protein sequence ID" value="JAD76448.1"/>
    <property type="molecule type" value="Transcribed_RNA"/>
</dbReference>
<reference evidence="1" key="1">
    <citation type="submission" date="2014-09" db="EMBL/GenBank/DDBJ databases">
        <authorList>
            <person name="Magalhaes I.L.F."/>
            <person name="Oliveira U."/>
            <person name="Santos F.R."/>
            <person name="Vidigal T.H.D.A."/>
            <person name="Brescovit A.D."/>
            <person name="Santos A.J."/>
        </authorList>
    </citation>
    <scope>NUCLEOTIDE SEQUENCE</scope>
    <source>
        <tissue evidence="1">Shoot tissue taken approximately 20 cm above the soil surface</tissue>
    </source>
</reference>
<protein>
    <submittedName>
        <fullName evidence="1">Uncharacterized protein</fullName>
    </submittedName>
</protein>
<name>A0A0A9CPT3_ARUDO</name>
<sequence>MLGFIQHYSTQRLISLFWCNFTVPLNYSSNLQSNVLLLCVSIHYLRAVRSSCAF</sequence>